<dbReference type="Proteomes" id="UP000825935">
    <property type="component" value="Chromosome 9"/>
</dbReference>
<dbReference type="EMBL" id="CM035414">
    <property type="protein sequence ID" value="KAH7429306.1"/>
    <property type="molecule type" value="Genomic_DNA"/>
</dbReference>
<dbReference type="OrthoDB" id="1305878at2759"/>
<protein>
    <submittedName>
        <fullName evidence="2">Uncharacterized protein</fullName>
    </submittedName>
</protein>
<feature type="compositionally biased region" description="Polar residues" evidence="1">
    <location>
        <begin position="250"/>
        <end position="261"/>
    </location>
</feature>
<dbReference type="EMBL" id="CM035414">
    <property type="protein sequence ID" value="KAH7429305.1"/>
    <property type="molecule type" value="Genomic_DNA"/>
</dbReference>
<feature type="compositionally biased region" description="Polar residues" evidence="1">
    <location>
        <begin position="128"/>
        <end position="137"/>
    </location>
</feature>
<accession>A0A8T2U6S8</accession>
<dbReference type="EMBL" id="CM035414">
    <property type="protein sequence ID" value="KAH7429307.1"/>
    <property type="molecule type" value="Genomic_DNA"/>
</dbReference>
<evidence type="ECO:0000313" key="2">
    <source>
        <dbReference type="EMBL" id="KAH7429305.1"/>
    </source>
</evidence>
<sequence>MLRQAEFMQFNTSKYDFSDHPSIRDGFHIFANLSRATIDACSTLRTKRPEQENTLRDCSAAEEVIHEQIGMNIHANAALTKRSFIEELVSANSIEDTEWEGATRGRKRREVSLEEGNPVDRYSPPSPSTSQLHSQHRANNQILSVESDLTTEQSAVCMAADESNSISSLNETSCLLKFHSAVPLTTSNYDDRLHFTEVEDGHSSRPALSSATLCGEYNSRLLLGLCADLDRPYTPLIRPEDYSTAMGDNDTGNSASTSPNHSLHDDKGDGDWLELRLGRRTGIPMGNVPEVCRSAPRTLQLLREEPECEAMKDECILYGQDWKTKTQPLCANEFPGHQKDISSEGDERLSDLCEQSREPLGSHTAFGPSTARRGTLYAFRDDSLWANGALNKETGKIRRKSAGAPCAQHDFRDGEIHLRSPSDDHFSSGKQDVAPSVETMLQDVETSFKPILCSSLNVDVTGFSTSQAVSPSDTLQPSWDVLGTSTSSPCGSTHSILRQQQKQPTAIPTSFKDLIASSIVKQPLDNLNYGNLAPLLPALPKLDGNRSRQLLDLWPFPGITTYAQEQPSLHNGSYGLPLESNMRTKVHTDTVEINVTDSGKSMSDWLSHAFSATGSNRVKQSVSSDDVGGATQLSMDTAQEIQRITRRSIKQKHHSSLKLVMGRARSSERGSAGFWFGLEPAVSPETDGISSDSGRELPTSRKSYIRLRNGDVPVSVVRKFLIAKLGLPEEAQICPRGLAELAFLLSRWG</sequence>
<name>A0A8T2U6S8_CERRI</name>
<feature type="region of interest" description="Disordered" evidence="1">
    <location>
        <begin position="97"/>
        <end position="137"/>
    </location>
</feature>
<reference evidence="2" key="1">
    <citation type="submission" date="2021-08" db="EMBL/GenBank/DDBJ databases">
        <title>WGS assembly of Ceratopteris richardii.</title>
        <authorList>
            <person name="Marchant D.B."/>
            <person name="Chen G."/>
            <person name="Jenkins J."/>
            <person name="Shu S."/>
            <person name="Leebens-Mack J."/>
            <person name="Grimwood J."/>
            <person name="Schmutz J."/>
            <person name="Soltis P."/>
            <person name="Soltis D."/>
            <person name="Chen Z.-H."/>
        </authorList>
    </citation>
    <scope>NUCLEOTIDE SEQUENCE</scope>
    <source>
        <strain evidence="2">Whitten #5841</strain>
        <tissue evidence="2">Leaf</tissue>
    </source>
</reference>
<keyword evidence="3" id="KW-1185">Reference proteome</keyword>
<evidence type="ECO:0000256" key="1">
    <source>
        <dbReference type="SAM" id="MobiDB-lite"/>
    </source>
</evidence>
<evidence type="ECO:0000313" key="3">
    <source>
        <dbReference type="Proteomes" id="UP000825935"/>
    </source>
</evidence>
<proteinExistence type="predicted"/>
<dbReference type="AlphaFoldDB" id="A0A8T2U6S8"/>
<comment type="caution">
    <text evidence="2">The sequence shown here is derived from an EMBL/GenBank/DDBJ whole genome shotgun (WGS) entry which is preliminary data.</text>
</comment>
<feature type="region of interest" description="Disordered" evidence="1">
    <location>
        <begin position="240"/>
        <end position="269"/>
    </location>
</feature>
<gene>
    <name evidence="2" type="ORF">KP509_09G041000</name>
</gene>
<organism evidence="2 3">
    <name type="scientific">Ceratopteris richardii</name>
    <name type="common">Triangle waterfern</name>
    <dbReference type="NCBI Taxonomy" id="49495"/>
    <lineage>
        <taxon>Eukaryota</taxon>
        <taxon>Viridiplantae</taxon>
        <taxon>Streptophyta</taxon>
        <taxon>Embryophyta</taxon>
        <taxon>Tracheophyta</taxon>
        <taxon>Polypodiopsida</taxon>
        <taxon>Polypodiidae</taxon>
        <taxon>Polypodiales</taxon>
        <taxon>Pteridineae</taxon>
        <taxon>Pteridaceae</taxon>
        <taxon>Parkerioideae</taxon>
        <taxon>Ceratopteris</taxon>
    </lineage>
</organism>